<name>A0A378MDX1_LISGR</name>
<gene>
    <name evidence="3" type="ORF">NCTC10815_00987</name>
</gene>
<evidence type="ECO:0000259" key="2">
    <source>
        <dbReference type="Pfam" id="PF13731"/>
    </source>
</evidence>
<accession>A0A378MDX1</accession>
<protein>
    <recommendedName>
        <fullName evidence="2">WxL domain-containing protein</fullName>
    </recommendedName>
</protein>
<proteinExistence type="predicted"/>
<dbReference type="Proteomes" id="UP000254879">
    <property type="component" value="Unassembled WGS sequence"/>
</dbReference>
<evidence type="ECO:0000256" key="1">
    <source>
        <dbReference type="SAM" id="MobiDB-lite"/>
    </source>
</evidence>
<sequence length="231" mass="24103">MHHNHKAKENFNVKKIIIGTTLATSLLVGFGARPLAETTSTNSAGTIHLVGDDTAPTPVDPNETITPEDGKETGSNGPLSIDYVPNFLFGDVTIGSTTVTAMDTNSNPFVQVSDKRGTGEGWTLKLAATPFKNEEKGTQLAGTTLTIGSINAQATDGNNPSAAPTVQSQAYGTSETDGKIIMKAAKDAGMGTWKGKFKTGNDNTVQLTVPSGNKAGDYTSVLTWTLSDAPE</sequence>
<reference evidence="3 4" key="1">
    <citation type="submission" date="2018-06" db="EMBL/GenBank/DDBJ databases">
        <authorList>
            <consortium name="Pathogen Informatics"/>
            <person name="Doyle S."/>
        </authorList>
    </citation>
    <scope>NUCLEOTIDE SEQUENCE [LARGE SCALE GENOMIC DNA]</scope>
    <source>
        <strain evidence="4">NCTC 10815</strain>
    </source>
</reference>
<feature type="region of interest" description="Disordered" evidence="1">
    <location>
        <begin position="46"/>
        <end position="77"/>
    </location>
</feature>
<evidence type="ECO:0000313" key="3">
    <source>
        <dbReference type="EMBL" id="STY43686.1"/>
    </source>
</evidence>
<dbReference type="Pfam" id="PF13731">
    <property type="entry name" value="WxL"/>
    <property type="match status" value="1"/>
</dbReference>
<dbReference type="RefSeq" id="WP_115345719.1">
    <property type="nucleotide sequence ID" value="NZ_UGPG01000001.1"/>
</dbReference>
<dbReference type="AlphaFoldDB" id="A0A378MDX1"/>
<organism evidence="3 4">
    <name type="scientific">Listeria grayi</name>
    <name type="common">Listeria murrayi</name>
    <dbReference type="NCBI Taxonomy" id="1641"/>
    <lineage>
        <taxon>Bacteria</taxon>
        <taxon>Bacillati</taxon>
        <taxon>Bacillota</taxon>
        <taxon>Bacilli</taxon>
        <taxon>Bacillales</taxon>
        <taxon>Listeriaceae</taxon>
        <taxon>Listeria</taxon>
    </lineage>
</organism>
<dbReference type="InterPro" id="IPR027994">
    <property type="entry name" value="WxL_dom"/>
</dbReference>
<dbReference type="EMBL" id="UGPG01000001">
    <property type="protein sequence ID" value="STY43686.1"/>
    <property type="molecule type" value="Genomic_DNA"/>
</dbReference>
<evidence type="ECO:0000313" key="4">
    <source>
        <dbReference type="Proteomes" id="UP000254879"/>
    </source>
</evidence>
<feature type="domain" description="WxL" evidence="2">
    <location>
        <begin position="37"/>
        <end position="230"/>
    </location>
</feature>